<dbReference type="Pfam" id="PF00397">
    <property type="entry name" value="WW"/>
    <property type="match status" value="1"/>
</dbReference>
<feature type="domain" description="WW" evidence="3">
    <location>
        <begin position="16"/>
        <end position="49"/>
    </location>
</feature>
<dbReference type="SMART" id="SM00456">
    <property type="entry name" value="WW"/>
    <property type="match status" value="2"/>
</dbReference>
<dbReference type="GO" id="GO:0003712">
    <property type="term" value="F:transcription coregulator activity"/>
    <property type="evidence" value="ECO:0007669"/>
    <property type="project" value="TreeGrafter"/>
</dbReference>
<dbReference type="PROSITE" id="PS01159">
    <property type="entry name" value="WW_DOMAIN_1"/>
    <property type="match status" value="1"/>
</dbReference>
<feature type="compositionally biased region" description="Pro residues" evidence="2">
    <location>
        <begin position="53"/>
        <end position="62"/>
    </location>
</feature>
<dbReference type="Gene3D" id="1.10.10.440">
    <property type="entry name" value="FF domain"/>
    <property type="match status" value="1"/>
</dbReference>
<feature type="region of interest" description="Disordered" evidence="2">
    <location>
        <begin position="44"/>
        <end position="121"/>
    </location>
</feature>
<dbReference type="AlphaFoldDB" id="A0A0G2EF02"/>
<evidence type="ECO:0000259" key="3">
    <source>
        <dbReference type="PROSITE" id="PS50020"/>
    </source>
</evidence>
<proteinExistence type="predicted"/>
<dbReference type="FunFam" id="2.20.70.10:FF:000049">
    <property type="entry name" value="Transcription elongation regulator 1-like"/>
    <property type="match status" value="1"/>
</dbReference>
<feature type="compositionally biased region" description="Basic and acidic residues" evidence="2">
    <location>
        <begin position="160"/>
        <end position="178"/>
    </location>
</feature>
<reference evidence="4 5" key="2">
    <citation type="submission" date="2015-05" db="EMBL/GenBank/DDBJ databases">
        <title>Distinctive expansion of gene families associated with plant cell wall degradation and secondary metabolism in the genomes of grapevine trunk pathogens.</title>
        <authorList>
            <person name="Lawrence D.P."/>
            <person name="Travadon R."/>
            <person name="Rolshausen P.E."/>
            <person name="Baumgartner K."/>
        </authorList>
    </citation>
    <scope>NUCLEOTIDE SEQUENCE [LARGE SCALE GENOMIC DNA]</scope>
    <source>
        <strain evidence="4">DS831</strain>
    </source>
</reference>
<dbReference type="PANTHER" id="PTHR15377:SF3">
    <property type="entry name" value="WW DOMAIN-CONTAINING PROTEIN"/>
    <property type="match status" value="1"/>
</dbReference>
<comment type="caution">
    <text evidence="4">The sequence shown here is derived from an EMBL/GenBank/DDBJ whole genome shotgun (WGS) entry which is preliminary data.</text>
</comment>
<feature type="region of interest" description="Disordered" evidence="2">
    <location>
        <begin position="1"/>
        <end position="26"/>
    </location>
</feature>
<accession>A0A0G2EF02</accession>
<dbReference type="PANTHER" id="PTHR15377">
    <property type="entry name" value="TRANSCRIPTION ELONGATION REGULATOR 1"/>
    <property type="match status" value="1"/>
</dbReference>
<dbReference type="GO" id="GO:0005634">
    <property type="term" value="C:nucleus"/>
    <property type="evidence" value="ECO:0007669"/>
    <property type="project" value="TreeGrafter"/>
</dbReference>
<dbReference type="InterPro" id="IPR036517">
    <property type="entry name" value="FF_domain_sf"/>
</dbReference>
<feature type="domain" description="WW" evidence="3">
    <location>
        <begin position="121"/>
        <end position="154"/>
    </location>
</feature>
<organism evidence="4 5">
    <name type="scientific">Diplodia seriata</name>
    <dbReference type="NCBI Taxonomy" id="420778"/>
    <lineage>
        <taxon>Eukaryota</taxon>
        <taxon>Fungi</taxon>
        <taxon>Dikarya</taxon>
        <taxon>Ascomycota</taxon>
        <taxon>Pezizomycotina</taxon>
        <taxon>Dothideomycetes</taxon>
        <taxon>Dothideomycetes incertae sedis</taxon>
        <taxon>Botryosphaeriales</taxon>
        <taxon>Botryosphaeriaceae</taxon>
        <taxon>Diplodia</taxon>
    </lineage>
</organism>
<feature type="region of interest" description="Disordered" evidence="2">
    <location>
        <begin position="480"/>
        <end position="574"/>
    </location>
</feature>
<feature type="compositionally biased region" description="Basic and acidic residues" evidence="2">
    <location>
        <begin position="561"/>
        <end position="574"/>
    </location>
</feature>
<evidence type="ECO:0000256" key="2">
    <source>
        <dbReference type="SAM" id="MobiDB-lite"/>
    </source>
</evidence>
<feature type="region of interest" description="Disordered" evidence="2">
    <location>
        <begin position="139"/>
        <end position="254"/>
    </location>
</feature>
<feature type="compositionally biased region" description="Acidic residues" evidence="2">
    <location>
        <begin position="216"/>
        <end position="236"/>
    </location>
</feature>
<dbReference type="InterPro" id="IPR001202">
    <property type="entry name" value="WW_dom"/>
</dbReference>
<keyword evidence="1" id="KW-0677">Repeat</keyword>
<dbReference type="Proteomes" id="UP000034182">
    <property type="component" value="Unassembled WGS sequence"/>
</dbReference>
<feature type="compositionally biased region" description="Basic and acidic residues" evidence="2">
    <location>
        <begin position="535"/>
        <end position="554"/>
    </location>
</feature>
<feature type="compositionally biased region" description="Pro residues" evidence="2">
    <location>
        <begin position="10"/>
        <end position="19"/>
    </location>
</feature>
<feature type="compositionally biased region" description="Acidic residues" evidence="2">
    <location>
        <begin position="275"/>
        <end position="285"/>
    </location>
</feature>
<feature type="region of interest" description="Disordered" evidence="2">
    <location>
        <begin position="268"/>
        <end position="290"/>
    </location>
</feature>
<dbReference type="SUPFAM" id="SSF51045">
    <property type="entry name" value="WW domain"/>
    <property type="match status" value="2"/>
</dbReference>
<feature type="compositionally biased region" description="Basic and acidic residues" evidence="2">
    <location>
        <begin position="497"/>
        <end position="527"/>
    </location>
</feature>
<dbReference type="Pfam" id="PF01846">
    <property type="entry name" value="FF"/>
    <property type="match status" value="1"/>
</dbReference>
<gene>
    <name evidence="4" type="ORF">UCDDS831_g04408</name>
</gene>
<evidence type="ECO:0000256" key="1">
    <source>
        <dbReference type="ARBA" id="ARBA00022737"/>
    </source>
</evidence>
<dbReference type="InterPro" id="IPR045148">
    <property type="entry name" value="TCRG1-like"/>
</dbReference>
<dbReference type="InterPro" id="IPR036020">
    <property type="entry name" value="WW_dom_sf"/>
</dbReference>
<reference evidence="4 5" key="1">
    <citation type="submission" date="2015-03" db="EMBL/GenBank/DDBJ databases">
        <authorList>
            <person name="Morales-Cruz A."/>
            <person name="Amrine K.C."/>
            <person name="Cantu D."/>
        </authorList>
    </citation>
    <scope>NUCLEOTIDE SEQUENCE [LARGE SCALE GENOMIC DNA]</scope>
    <source>
        <strain evidence="4">DS831</strain>
    </source>
</reference>
<dbReference type="PROSITE" id="PS50020">
    <property type="entry name" value="WW_DOMAIN_2"/>
    <property type="match status" value="2"/>
</dbReference>
<protein>
    <submittedName>
        <fullName evidence="4">Putative ff domain protein</fullName>
    </submittedName>
</protein>
<dbReference type="EMBL" id="LAQI01000088">
    <property type="protein sequence ID" value="KKY21034.1"/>
    <property type="molecule type" value="Genomic_DNA"/>
</dbReference>
<sequence length="574" mass="65897">MLKSTYKPAPAAPAPPPLLPGWTEHKAPTGHTYYYNAETKKSTYQRPVALPEPVQPQPPFHPPYGQNAFPGAPYQAGIPAQYQQQFPVPHHGGRGGFRGGHGYQDRRRHQPEDRPKHKHAIPDCAPWVLVKTKLGRRFVHNPETKESLWKFPSDVMKGVVEFDRNEREKKERKERGEPSDVEDEQAAAAELAAADEREGSGGRPSVAPPPAAKDYDSEEYEEVEVTDDEEAEEEDEPSKRQKTGEEGEEGVEFDEDDIAWQLQAMGEDYGLDPGEYGDFDEDLPEGAEGLPLTEDDAKALFRDLLDDHNCNPFSTWDKILEEGRIIDDDRYTALTTMKARKETWEEWSRDKAHALKEQREKAAKEDPSIPYLAFLHKYATPKLYWPEFRRKYKKEAEMKNPKLLDKDREKWYREHISRLKLPESTRKSDLSSLLKSLPVTQLNRSTSLATLPSVLLRDLRFISLPVSVRDPMVEAYISTLPPAPEASNQSSEELEEAERKRQDRERREKALADRERRVQEEKRRQQKDLAYGRGRLREEEEELRRAMKVGKEGLRAQLGDLEEKGGEKEGEKAE</sequence>
<dbReference type="SUPFAM" id="SSF81698">
    <property type="entry name" value="FF domain"/>
    <property type="match status" value="1"/>
</dbReference>
<dbReference type="InterPro" id="IPR002713">
    <property type="entry name" value="FF_domain"/>
</dbReference>
<dbReference type="CDD" id="cd00201">
    <property type="entry name" value="WW"/>
    <property type="match status" value="1"/>
</dbReference>
<evidence type="ECO:0000313" key="4">
    <source>
        <dbReference type="EMBL" id="KKY21034.1"/>
    </source>
</evidence>
<evidence type="ECO:0000313" key="5">
    <source>
        <dbReference type="Proteomes" id="UP000034182"/>
    </source>
</evidence>
<name>A0A0G2EF02_9PEZI</name>
<dbReference type="GO" id="GO:0070063">
    <property type="term" value="F:RNA polymerase binding"/>
    <property type="evidence" value="ECO:0007669"/>
    <property type="project" value="InterPro"/>
</dbReference>
<dbReference type="Gene3D" id="2.20.70.10">
    <property type="match status" value="2"/>
</dbReference>